<evidence type="ECO:0000313" key="4">
    <source>
        <dbReference type="Proteomes" id="UP001174909"/>
    </source>
</evidence>
<dbReference type="InterPro" id="IPR036278">
    <property type="entry name" value="Sialidase_sf"/>
</dbReference>
<dbReference type="PANTHER" id="PTHR43739:SF5">
    <property type="entry name" value="EXO-ALPHA-SIALIDASE"/>
    <property type="match status" value="1"/>
</dbReference>
<evidence type="ECO:0000259" key="2">
    <source>
        <dbReference type="Pfam" id="PF15902"/>
    </source>
</evidence>
<organism evidence="3 4">
    <name type="scientific">Geodia barretti</name>
    <name type="common">Barrett's horny sponge</name>
    <dbReference type="NCBI Taxonomy" id="519541"/>
    <lineage>
        <taxon>Eukaryota</taxon>
        <taxon>Metazoa</taxon>
        <taxon>Porifera</taxon>
        <taxon>Demospongiae</taxon>
        <taxon>Heteroscleromorpha</taxon>
        <taxon>Tetractinellida</taxon>
        <taxon>Astrophorina</taxon>
        <taxon>Geodiidae</taxon>
        <taxon>Geodia</taxon>
    </lineage>
</organism>
<sequence>MKMGNYSIFVGTVGQGLNISSDSGDTWTKIRNPMPSESNIRALRTYPDNPHRVLAGSDGLGLFRTEDNGLTWDSVDSPFSDLQVWSVAVDPGNPDTIFAGTRPEGFRSRDGGKSWDKLDMGVNMDCPIGTPRTTNIIVDPRDSRTVWAGIEVDGMYKSLDGGDSWLHLPDLGPDPFHGDIHGMALRTGDNPAFYCTSPFGIATSNDEGESWDYHYFPKFSEADARSYCRGMVIKADDPSTMFVGNGDFIPGVTGAVQVTRDGGQSWEKADLPVEPNSVVYWLANNPEMPNVIAAASLFGYVYVSEDGGNSWSKLQKEFGEIRALAVTPN</sequence>
<name>A0AA35TDM4_GEOBA</name>
<dbReference type="AlphaFoldDB" id="A0AA35TDM4"/>
<reference evidence="3" key="1">
    <citation type="submission" date="2023-03" db="EMBL/GenBank/DDBJ databases">
        <authorList>
            <person name="Steffen K."/>
            <person name="Cardenas P."/>
        </authorList>
    </citation>
    <scope>NUCLEOTIDE SEQUENCE</scope>
</reference>
<evidence type="ECO:0000313" key="3">
    <source>
        <dbReference type="EMBL" id="CAI8046395.1"/>
    </source>
</evidence>
<dbReference type="EMBL" id="CASHTH010003559">
    <property type="protein sequence ID" value="CAI8046395.1"/>
    <property type="molecule type" value="Genomic_DNA"/>
</dbReference>
<keyword evidence="1" id="KW-0677">Repeat</keyword>
<accession>A0AA35TDM4</accession>
<dbReference type="Gene3D" id="2.130.10.10">
    <property type="entry name" value="YVTN repeat-like/Quinoprotein amine dehydrogenase"/>
    <property type="match status" value="2"/>
</dbReference>
<feature type="domain" description="Sortilin N-terminal" evidence="2">
    <location>
        <begin position="17"/>
        <end position="123"/>
    </location>
</feature>
<gene>
    <name evidence="3" type="ORF">GBAR_LOCUS25662</name>
</gene>
<dbReference type="GO" id="GO:0010411">
    <property type="term" value="P:xyloglucan metabolic process"/>
    <property type="evidence" value="ECO:0007669"/>
    <property type="project" value="TreeGrafter"/>
</dbReference>
<protein>
    <submittedName>
        <fullName evidence="3">Probable oligoxyloglucan-reducing end-specific xyloglucanase</fullName>
    </submittedName>
</protein>
<dbReference type="SUPFAM" id="SSF50939">
    <property type="entry name" value="Sialidases"/>
    <property type="match status" value="1"/>
</dbReference>
<dbReference type="Proteomes" id="UP001174909">
    <property type="component" value="Unassembled WGS sequence"/>
</dbReference>
<dbReference type="InterPro" id="IPR031778">
    <property type="entry name" value="Sortilin_N"/>
</dbReference>
<dbReference type="Pfam" id="PF15902">
    <property type="entry name" value="Sortilin-Vps10"/>
    <property type="match status" value="1"/>
</dbReference>
<comment type="caution">
    <text evidence="3">The sequence shown here is derived from an EMBL/GenBank/DDBJ whole genome shotgun (WGS) entry which is preliminary data.</text>
</comment>
<dbReference type="CDD" id="cd15482">
    <property type="entry name" value="Sialidase_non-viral"/>
    <property type="match status" value="1"/>
</dbReference>
<evidence type="ECO:0000256" key="1">
    <source>
        <dbReference type="ARBA" id="ARBA00022737"/>
    </source>
</evidence>
<dbReference type="PANTHER" id="PTHR43739">
    <property type="entry name" value="XYLOGLUCANASE (EUROFUNG)"/>
    <property type="match status" value="1"/>
</dbReference>
<proteinExistence type="predicted"/>
<dbReference type="InterPro" id="IPR052025">
    <property type="entry name" value="Xyloglucanase_GH74"/>
</dbReference>
<dbReference type="InterPro" id="IPR015943">
    <property type="entry name" value="WD40/YVTN_repeat-like_dom_sf"/>
</dbReference>
<keyword evidence="4" id="KW-1185">Reference proteome</keyword>